<dbReference type="VEuPathDB" id="VectorBase:AMAM021493"/>
<feature type="compositionally biased region" description="Basic residues" evidence="1">
    <location>
        <begin position="1"/>
        <end position="14"/>
    </location>
</feature>
<evidence type="ECO:0000256" key="1">
    <source>
        <dbReference type="SAM" id="MobiDB-lite"/>
    </source>
</evidence>
<evidence type="ECO:0000313" key="2">
    <source>
        <dbReference type="EnsemblMetazoa" id="AMAM021493-PA"/>
    </source>
</evidence>
<reference evidence="3" key="1">
    <citation type="submission" date="2013-09" db="EMBL/GenBank/DDBJ databases">
        <title>The Genome Sequence of Anopheles maculatus species B.</title>
        <authorList>
            <consortium name="The Broad Institute Genomics Platform"/>
            <person name="Neafsey D.E."/>
            <person name="Besansky N."/>
            <person name="Howell P."/>
            <person name="Walton C."/>
            <person name="Young S.K."/>
            <person name="Zeng Q."/>
            <person name="Gargeya S."/>
            <person name="Fitzgerald M."/>
            <person name="Haas B."/>
            <person name="Abouelleil A."/>
            <person name="Allen A.W."/>
            <person name="Alvarado L."/>
            <person name="Arachchi H.M."/>
            <person name="Berlin A.M."/>
            <person name="Chapman S.B."/>
            <person name="Gainer-Dewar J."/>
            <person name="Goldberg J."/>
            <person name="Griggs A."/>
            <person name="Gujja S."/>
            <person name="Hansen M."/>
            <person name="Howarth C."/>
            <person name="Imamovic A."/>
            <person name="Ireland A."/>
            <person name="Larimer J."/>
            <person name="McCowan C."/>
            <person name="Murphy C."/>
            <person name="Pearson M."/>
            <person name="Poon T.W."/>
            <person name="Priest M."/>
            <person name="Roberts A."/>
            <person name="Saif S."/>
            <person name="Shea T."/>
            <person name="Sisk P."/>
            <person name="Sykes S."/>
            <person name="Wortman J."/>
            <person name="Nusbaum C."/>
            <person name="Birren B."/>
        </authorList>
    </citation>
    <scope>NUCLEOTIDE SEQUENCE [LARGE SCALE GENOMIC DNA]</scope>
    <source>
        <strain evidence="3">maculatus3</strain>
    </source>
</reference>
<name>A0A182T812_9DIPT</name>
<organism evidence="2 3">
    <name type="scientific">Anopheles maculatus</name>
    <dbReference type="NCBI Taxonomy" id="74869"/>
    <lineage>
        <taxon>Eukaryota</taxon>
        <taxon>Metazoa</taxon>
        <taxon>Ecdysozoa</taxon>
        <taxon>Arthropoda</taxon>
        <taxon>Hexapoda</taxon>
        <taxon>Insecta</taxon>
        <taxon>Pterygota</taxon>
        <taxon>Neoptera</taxon>
        <taxon>Endopterygota</taxon>
        <taxon>Diptera</taxon>
        <taxon>Nematocera</taxon>
        <taxon>Culicoidea</taxon>
        <taxon>Culicidae</taxon>
        <taxon>Anophelinae</taxon>
        <taxon>Anopheles</taxon>
        <taxon>Anopheles maculatus group</taxon>
    </lineage>
</organism>
<proteinExistence type="predicted"/>
<keyword evidence="3" id="KW-1185">Reference proteome</keyword>
<dbReference type="EnsemblMetazoa" id="AMAM021493-RA">
    <property type="protein sequence ID" value="AMAM021493-PA"/>
    <property type="gene ID" value="AMAM021493"/>
</dbReference>
<sequence length="111" mass="12137">RLHLQPHLRGHRRPSPTPTFGPTGSSTIPPVVFTIITVGSTRILILGTWLIKTLNTLPILMKLIDPSKNRSILISSIGHQKLIGTIKVCNSSLVSLLIVTKTNDRSKRSVA</sequence>
<dbReference type="Proteomes" id="UP000075901">
    <property type="component" value="Unassembled WGS sequence"/>
</dbReference>
<feature type="region of interest" description="Disordered" evidence="1">
    <location>
        <begin position="1"/>
        <end position="24"/>
    </location>
</feature>
<evidence type="ECO:0000313" key="3">
    <source>
        <dbReference type="Proteomes" id="UP000075901"/>
    </source>
</evidence>
<protein>
    <submittedName>
        <fullName evidence="2">Uncharacterized protein</fullName>
    </submittedName>
</protein>
<accession>A0A182T812</accession>
<reference evidence="2" key="2">
    <citation type="submission" date="2020-05" db="UniProtKB">
        <authorList>
            <consortium name="EnsemblMetazoa"/>
        </authorList>
    </citation>
    <scope>IDENTIFICATION</scope>
    <source>
        <strain evidence="2">maculatus3</strain>
    </source>
</reference>
<dbReference type="AlphaFoldDB" id="A0A182T812"/>